<sequence length="159" mass="17445">MKLRNRFSAVKTLSVLLAACLCFFSWVPAAHALTQITLKDLVAEECPADAAYAENLTTSGSSQQATCYLIKGTAINNSGRDIVDADIFGRIYDAEDNPVMKNRFRLGGIESVPVGESPFAVRISVPSVQPTPLRLEKFKASGFASKVRRFQAWDRSIDE</sequence>
<organism evidence="2 3">
    <name type="scientific">Phormidesmis priestleyi</name>
    <dbReference type="NCBI Taxonomy" id="268141"/>
    <lineage>
        <taxon>Bacteria</taxon>
        <taxon>Bacillati</taxon>
        <taxon>Cyanobacteriota</taxon>
        <taxon>Cyanophyceae</taxon>
        <taxon>Leptolyngbyales</taxon>
        <taxon>Leptolyngbyaceae</taxon>
        <taxon>Phormidesmis</taxon>
    </lineage>
</organism>
<evidence type="ECO:0008006" key="4">
    <source>
        <dbReference type="Google" id="ProtNLM"/>
    </source>
</evidence>
<reference evidence="2 3" key="2">
    <citation type="submission" date="2018-06" db="EMBL/GenBank/DDBJ databases">
        <title>Metagenomic assembly of (sub)arctic Cyanobacteria and their associated microbiome from non-axenic cultures.</title>
        <authorList>
            <person name="Baurain D."/>
        </authorList>
    </citation>
    <scope>NUCLEOTIDE SEQUENCE [LARGE SCALE GENOMIC DNA]</scope>
    <source>
        <strain evidence="2">ULC027bin1</strain>
    </source>
</reference>
<name>A0A2W4XYE1_9CYAN</name>
<dbReference type="EMBL" id="QBMP01000007">
    <property type="protein sequence ID" value="PZO60762.1"/>
    <property type="molecule type" value="Genomic_DNA"/>
</dbReference>
<keyword evidence="1" id="KW-0732">Signal</keyword>
<protein>
    <recommendedName>
        <fullName evidence="4">Biotin carboxylase</fullName>
    </recommendedName>
</protein>
<dbReference type="AlphaFoldDB" id="A0A2W4XYE1"/>
<proteinExistence type="predicted"/>
<feature type="chain" id="PRO_5016024138" description="Biotin carboxylase" evidence="1">
    <location>
        <begin position="33"/>
        <end position="159"/>
    </location>
</feature>
<feature type="signal peptide" evidence="1">
    <location>
        <begin position="1"/>
        <end position="32"/>
    </location>
</feature>
<evidence type="ECO:0000313" key="3">
    <source>
        <dbReference type="Proteomes" id="UP000249794"/>
    </source>
</evidence>
<comment type="caution">
    <text evidence="2">The sequence shown here is derived from an EMBL/GenBank/DDBJ whole genome shotgun (WGS) entry which is preliminary data.</text>
</comment>
<dbReference type="Proteomes" id="UP000249794">
    <property type="component" value="Unassembled WGS sequence"/>
</dbReference>
<evidence type="ECO:0000313" key="2">
    <source>
        <dbReference type="EMBL" id="PZO60762.1"/>
    </source>
</evidence>
<accession>A0A2W4XYE1</accession>
<evidence type="ECO:0000256" key="1">
    <source>
        <dbReference type="SAM" id="SignalP"/>
    </source>
</evidence>
<reference evidence="3" key="1">
    <citation type="submission" date="2018-04" db="EMBL/GenBank/DDBJ databases">
        <authorList>
            <person name="Cornet L."/>
        </authorList>
    </citation>
    <scope>NUCLEOTIDE SEQUENCE [LARGE SCALE GENOMIC DNA]</scope>
</reference>
<gene>
    <name evidence="2" type="ORF">DCF15_01620</name>
</gene>